<dbReference type="InterPro" id="IPR036291">
    <property type="entry name" value="NAD(P)-bd_dom_sf"/>
</dbReference>
<dbReference type="Proteomes" id="UP000195106">
    <property type="component" value="Unassembled WGS sequence"/>
</dbReference>
<gene>
    <name evidence="4" type="primary">yghA_2</name>
    <name evidence="4" type="ORF">CMsap09_11735</name>
</gene>
<feature type="compositionally biased region" description="Polar residues" evidence="3">
    <location>
        <begin position="1"/>
        <end position="10"/>
    </location>
</feature>
<evidence type="ECO:0000256" key="1">
    <source>
        <dbReference type="ARBA" id="ARBA00006484"/>
    </source>
</evidence>
<evidence type="ECO:0000313" key="4">
    <source>
        <dbReference type="EMBL" id="OUE09608.1"/>
    </source>
</evidence>
<evidence type="ECO:0000256" key="2">
    <source>
        <dbReference type="ARBA" id="ARBA00023002"/>
    </source>
</evidence>
<dbReference type="GO" id="GO:0016614">
    <property type="term" value="F:oxidoreductase activity, acting on CH-OH group of donors"/>
    <property type="evidence" value="ECO:0007669"/>
    <property type="project" value="UniProtKB-ARBA"/>
</dbReference>
<comment type="similarity">
    <text evidence="1">Belongs to the short-chain dehydrogenases/reductases (SDR) family.</text>
</comment>
<feature type="region of interest" description="Disordered" evidence="3">
    <location>
        <begin position="84"/>
        <end position="136"/>
    </location>
</feature>
<organism evidence="4 5">
    <name type="scientific">Clavibacter michiganensis</name>
    <dbReference type="NCBI Taxonomy" id="28447"/>
    <lineage>
        <taxon>Bacteria</taxon>
        <taxon>Bacillati</taxon>
        <taxon>Actinomycetota</taxon>
        <taxon>Actinomycetes</taxon>
        <taxon>Micrococcales</taxon>
        <taxon>Microbacteriaceae</taxon>
        <taxon>Clavibacter</taxon>
    </lineage>
</organism>
<protein>
    <submittedName>
        <fullName evidence="4">Putative oxidoreductase YghA</fullName>
    </submittedName>
</protein>
<proteinExistence type="inferred from homology"/>
<dbReference type="Gene3D" id="3.40.50.720">
    <property type="entry name" value="NAD(P)-binding Rossmann-like Domain"/>
    <property type="match status" value="1"/>
</dbReference>
<dbReference type="PANTHER" id="PTHR48107">
    <property type="entry name" value="NADPH-DEPENDENT ALDEHYDE REDUCTASE-LIKE PROTEIN, CHLOROPLASTIC-RELATED"/>
    <property type="match status" value="1"/>
</dbReference>
<evidence type="ECO:0000256" key="3">
    <source>
        <dbReference type="SAM" id="MobiDB-lite"/>
    </source>
</evidence>
<dbReference type="SUPFAM" id="SSF51735">
    <property type="entry name" value="NAD(P)-binding Rossmann-fold domains"/>
    <property type="match status" value="1"/>
</dbReference>
<feature type="compositionally biased region" description="Low complexity" evidence="3">
    <location>
        <begin position="107"/>
        <end position="136"/>
    </location>
</feature>
<sequence>MSTDQYTFQDPTKMYAGIDPTAQQQDGPGLDADLDDTADRGESTYRGSGRLEGRKALITGADSGIGAAVAIAYAREGADVALSYLPRRRRTRGRSSPSSRRPDARPSRSPATSRPRSSAASSSRRPSRASAASTSS</sequence>
<evidence type="ECO:0000313" key="5">
    <source>
        <dbReference type="Proteomes" id="UP000195106"/>
    </source>
</evidence>
<dbReference type="AlphaFoldDB" id="A0A251XWR1"/>
<feature type="compositionally biased region" description="Basic and acidic residues" evidence="3">
    <location>
        <begin position="37"/>
        <end position="50"/>
    </location>
</feature>
<feature type="region of interest" description="Disordered" evidence="3">
    <location>
        <begin position="1"/>
        <end position="50"/>
    </location>
</feature>
<dbReference type="PANTHER" id="PTHR48107:SF16">
    <property type="entry name" value="NADPH-DEPENDENT ALDEHYDE REDUCTASE 1, CHLOROPLASTIC"/>
    <property type="match status" value="1"/>
</dbReference>
<name>A0A251XWR1_9MICO</name>
<keyword evidence="2" id="KW-0560">Oxidoreductase</keyword>
<comment type="caution">
    <text evidence="4">The sequence shown here is derived from an EMBL/GenBank/DDBJ whole genome shotgun (WGS) entry which is preliminary data.</text>
</comment>
<accession>A0A251XWR1</accession>
<reference evidence="4 5" key="1">
    <citation type="submission" date="2016-08" db="EMBL/GenBank/DDBJ databases">
        <title>Genome sequence of Clavibacter michiganensis spp. strain CASJ009.</title>
        <authorList>
            <person name="Thapa S.P."/>
            <person name="Coaker G."/>
        </authorList>
    </citation>
    <scope>NUCLEOTIDE SEQUENCE [LARGE SCALE GENOMIC DNA]</scope>
    <source>
        <strain evidence="4">CASJ009</strain>
    </source>
</reference>
<dbReference type="EMBL" id="MDHJ01000001">
    <property type="protein sequence ID" value="OUE09608.1"/>
    <property type="molecule type" value="Genomic_DNA"/>
</dbReference>